<evidence type="ECO:0000313" key="2">
    <source>
        <dbReference type="Proteomes" id="UP000198672"/>
    </source>
</evidence>
<gene>
    <name evidence="1" type="ORF">SAMN05421644_15119</name>
</gene>
<organism evidence="1 2">
    <name type="scientific">Allochromatium warmingii</name>
    <name type="common">Chromatium warmingii</name>
    <dbReference type="NCBI Taxonomy" id="61595"/>
    <lineage>
        <taxon>Bacteria</taxon>
        <taxon>Pseudomonadati</taxon>
        <taxon>Pseudomonadota</taxon>
        <taxon>Gammaproteobacteria</taxon>
        <taxon>Chromatiales</taxon>
        <taxon>Chromatiaceae</taxon>
        <taxon>Allochromatium</taxon>
    </lineage>
</organism>
<dbReference type="Proteomes" id="UP000198672">
    <property type="component" value="Unassembled WGS sequence"/>
</dbReference>
<dbReference type="Pfam" id="PF20126">
    <property type="entry name" value="TumE"/>
    <property type="match status" value="1"/>
</dbReference>
<evidence type="ECO:0000313" key="1">
    <source>
        <dbReference type="EMBL" id="SDY34043.1"/>
    </source>
</evidence>
<dbReference type="STRING" id="61595.SAMN05421644_15119"/>
<dbReference type="OrthoDB" id="7451512at2"/>
<dbReference type="AlphaFoldDB" id="A0A1H3J214"/>
<reference evidence="2" key="1">
    <citation type="submission" date="2016-10" db="EMBL/GenBank/DDBJ databases">
        <authorList>
            <person name="Varghese N."/>
            <person name="Submissions S."/>
        </authorList>
    </citation>
    <scope>NUCLEOTIDE SEQUENCE [LARGE SCALE GENOMIC DNA]</scope>
    <source>
        <strain evidence="2">DSM 173</strain>
    </source>
</reference>
<proteinExistence type="predicted"/>
<name>A0A1H3J214_ALLWA</name>
<dbReference type="RefSeq" id="WP_091335064.1">
    <property type="nucleotide sequence ID" value="NZ_FNOW01000051.1"/>
</dbReference>
<dbReference type="EMBL" id="FNOW01000051">
    <property type="protein sequence ID" value="SDY34043.1"/>
    <property type="molecule type" value="Genomic_DNA"/>
</dbReference>
<protein>
    <submittedName>
        <fullName evidence="1">Uncharacterized protein</fullName>
    </submittedName>
</protein>
<dbReference type="InterPro" id="IPR045397">
    <property type="entry name" value="TumE-like"/>
</dbReference>
<sequence>MPAELITKFKDVTPEGALIELVVWRLPQAVPPCHHPFKYRLVLIVDGQRVIGFDNERGKGDHRHGKGGEQPYTFVDVEQLIEDFIGEVERWRREH</sequence>
<keyword evidence="2" id="KW-1185">Reference proteome</keyword>
<accession>A0A1H3J214</accession>